<keyword evidence="1" id="KW-0805">Transcription regulation</keyword>
<dbReference type="SUPFAM" id="SSF46785">
    <property type="entry name" value="Winged helix' DNA-binding domain"/>
    <property type="match status" value="1"/>
</dbReference>
<name>A0A545TKG2_9PROT</name>
<dbReference type="SMART" id="SM00344">
    <property type="entry name" value="HTH_ASNC"/>
    <property type="match status" value="1"/>
</dbReference>
<reference evidence="5 6" key="1">
    <citation type="submission" date="2019-06" db="EMBL/GenBank/DDBJ databases">
        <title>Whole genome sequence for Rhodospirillaceae sp. R148.</title>
        <authorList>
            <person name="Wang G."/>
        </authorList>
    </citation>
    <scope>NUCLEOTIDE SEQUENCE [LARGE SCALE GENOMIC DNA]</scope>
    <source>
        <strain evidence="5 6">R148</strain>
    </source>
</reference>
<dbReference type="GO" id="GO:0043200">
    <property type="term" value="P:response to amino acid"/>
    <property type="evidence" value="ECO:0007669"/>
    <property type="project" value="TreeGrafter"/>
</dbReference>
<dbReference type="OrthoDB" id="9809462at2"/>
<evidence type="ECO:0000256" key="1">
    <source>
        <dbReference type="ARBA" id="ARBA00023015"/>
    </source>
</evidence>
<dbReference type="PROSITE" id="PS50956">
    <property type="entry name" value="HTH_ASNC_2"/>
    <property type="match status" value="1"/>
</dbReference>
<dbReference type="AlphaFoldDB" id="A0A545TKG2"/>
<keyword evidence="2" id="KW-0238">DNA-binding</keyword>
<sequence length="143" mass="15767">MPIDEKDLKLLELLKNNAREPTSSIARTLGVSRSTIQSRIERLERSGVINGYTLRMSDEYERSRIKAHVMISVAPKLSSRVAAGLRAFSEVTSLYAVSGPYDLIAVLSCQTTERIDALLDEIGALPGIRKTTSSIILSTKFAR</sequence>
<dbReference type="PANTHER" id="PTHR30154">
    <property type="entry name" value="LEUCINE-RESPONSIVE REGULATORY PROTEIN"/>
    <property type="match status" value="1"/>
</dbReference>
<dbReference type="InterPro" id="IPR011008">
    <property type="entry name" value="Dimeric_a/b-barrel"/>
</dbReference>
<dbReference type="InterPro" id="IPR019887">
    <property type="entry name" value="Tscrpt_reg_AsnC/Lrp_C"/>
</dbReference>
<dbReference type="InterPro" id="IPR036388">
    <property type="entry name" value="WH-like_DNA-bd_sf"/>
</dbReference>
<accession>A0A545TKG2</accession>
<protein>
    <submittedName>
        <fullName evidence="5">Lrp/AsnC family transcriptional regulator</fullName>
    </submittedName>
</protein>
<feature type="domain" description="HTH asnC-type" evidence="4">
    <location>
        <begin position="3"/>
        <end position="86"/>
    </location>
</feature>
<dbReference type="RefSeq" id="WP_142898064.1">
    <property type="nucleotide sequence ID" value="NZ_ML660058.1"/>
</dbReference>
<dbReference type="Gene3D" id="1.10.10.10">
    <property type="entry name" value="Winged helix-like DNA-binding domain superfamily/Winged helix DNA-binding domain"/>
    <property type="match status" value="1"/>
</dbReference>
<dbReference type="GO" id="GO:0005829">
    <property type="term" value="C:cytosol"/>
    <property type="evidence" value="ECO:0007669"/>
    <property type="project" value="TreeGrafter"/>
</dbReference>
<dbReference type="InterPro" id="IPR000485">
    <property type="entry name" value="AsnC-type_HTH_dom"/>
</dbReference>
<keyword evidence="6" id="KW-1185">Reference proteome</keyword>
<dbReference type="EMBL" id="VHSH01000007">
    <property type="protein sequence ID" value="TQV77720.1"/>
    <property type="molecule type" value="Genomic_DNA"/>
</dbReference>
<dbReference type="Gene3D" id="3.30.70.920">
    <property type="match status" value="1"/>
</dbReference>
<comment type="caution">
    <text evidence="5">The sequence shown here is derived from an EMBL/GenBank/DDBJ whole genome shotgun (WGS) entry which is preliminary data.</text>
</comment>
<dbReference type="GO" id="GO:0043565">
    <property type="term" value="F:sequence-specific DNA binding"/>
    <property type="evidence" value="ECO:0007669"/>
    <property type="project" value="InterPro"/>
</dbReference>
<organism evidence="5 6">
    <name type="scientific">Denitrobaculum tricleocarpae</name>
    <dbReference type="NCBI Taxonomy" id="2591009"/>
    <lineage>
        <taxon>Bacteria</taxon>
        <taxon>Pseudomonadati</taxon>
        <taxon>Pseudomonadota</taxon>
        <taxon>Alphaproteobacteria</taxon>
        <taxon>Rhodospirillales</taxon>
        <taxon>Rhodospirillaceae</taxon>
        <taxon>Denitrobaculum</taxon>
    </lineage>
</organism>
<dbReference type="InterPro" id="IPR019888">
    <property type="entry name" value="Tscrpt_reg_AsnC-like"/>
</dbReference>
<gene>
    <name evidence="5" type="ORF">FKG95_19335</name>
</gene>
<dbReference type="PRINTS" id="PR00033">
    <property type="entry name" value="HTHASNC"/>
</dbReference>
<evidence type="ECO:0000256" key="2">
    <source>
        <dbReference type="ARBA" id="ARBA00023125"/>
    </source>
</evidence>
<dbReference type="InterPro" id="IPR036390">
    <property type="entry name" value="WH_DNA-bd_sf"/>
</dbReference>
<dbReference type="PANTHER" id="PTHR30154:SF53">
    <property type="entry name" value="HTH-TYPE TRANSCRIPTIONAL REGULATOR LRPC"/>
    <property type="match status" value="1"/>
</dbReference>
<dbReference type="Pfam" id="PF01037">
    <property type="entry name" value="AsnC_trans_reg"/>
    <property type="match status" value="1"/>
</dbReference>
<evidence type="ECO:0000256" key="3">
    <source>
        <dbReference type="ARBA" id="ARBA00023163"/>
    </source>
</evidence>
<dbReference type="Proteomes" id="UP000315252">
    <property type="component" value="Unassembled WGS sequence"/>
</dbReference>
<evidence type="ECO:0000259" key="4">
    <source>
        <dbReference type="PROSITE" id="PS50956"/>
    </source>
</evidence>
<dbReference type="SUPFAM" id="SSF54909">
    <property type="entry name" value="Dimeric alpha+beta barrel"/>
    <property type="match status" value="1"/>
</dbReference>
<dbReference type="Pfam" id="PF13404">
    <property type="entry name" value="HTH_AsnC-type"/>
    <property type="match status" value="1"/>
</dbReference>
<evidence type="ECO:0000313" key="6">
    <source>
        <dbReference type="Proteomes" id="UP000315252"/>
    </source>
</evidence>
<keyword evidence="3" id="KW-0804">Transcription</keyword>
<proteinExistence type="predicted"/>
<evidence type="ECO:0000313" key="5">
    <source>
        <dbReference type="EMBL" id="TQV77720.1"/>
    </source>
</evidence>